<evidence type="ECO:0000259" key="2">
    <source>
        <dbReference type="Pfam" id="PF14771"/>
    </source>
</evidence>
<organism evidence="3 4">
    <name type="scientific">Adhaeribacter soli</name>
    <dbReference type="NCBI Taxonomy" id="2607655"/>
    <lineage>
        <taxon>Bacteria</taxon>
        <taxon>Pseudomonadati</taxon>
        <taxon>Bacteroidota</taxon>
        <taxon>Cytophagia</taxon>
        <taxon>Cytophagales</taxon>
        <taxon>Hymenobacteraceae</taxon>
        <taxon>Adhaeribacter</taxon>
    </lineage>
</organism>
<keyword evidence="1" id="KW-0732">Signal</keyword>
<dbReference type="Pfam" id="PF14771">
    <property type="entry name" value="DUF4476"/>
    <property type="match status" value="1"/>
</dbReference>
<gene>
    <name evidence="3" type="ORF">F0P94_13375</name>
</gene>
<dbReference type="EMBL" id="VTWT01000007">
    <property type="protein sequence ID" value="KAA9331791.1"/>
    <property type="molecule type" value="Genomic_DNA"/>
</dbReference>
<evidence type="ECO:0000313" key="3">
    <source>
        <dbReference type="EMBL" id="KAA9331791.1"/>
    </source>
</evidence>
<proteinExistence type="predicted"/>
<protein>
    <submittedName>
        <fullName evidence="3">DUF4476 domain-containing protein</fullName>
    </submittedName>
</protein>
<evidence type="ECO:0000256" key="1">
    <source>
        <dbReference type="SAM" id="SignalP"/>
    </source>
</evidence>
<dbReference type="InterPro" id="IPR028011">
    <property type="entry name" value="DUF4476"/>
</dbReference>
<dbReference type="AlphaFoldDB" id="A0A5N1IP96"/>
<evidence type="ECO:0000313" key="4">
    <source>
        <dbReference type="Proteomes" id="UP000326570"/>
    </source>
</evidence>
<dbReference type="Proteomes" id="UP000326570">
    <property type="component" value="Unassembled WGS sequence"/>
</dbReference>
<name>A0A5N1IP96_9BACT</name>
<sequence length="274" mass="31135">MKRFALAFFVMALFLSNLAAHAAGATFATRQGEIFQLFLNGRLVNGPGSSNVKIDRLPAGPYNLEFRVPARRGYLTFCTKVFLARGFETNYVLIPPGYNRNFLLKKVSVVPLRPPVCNTCPPPRPHGHGGYNDRDVYDDYEPYSNQGGYHNEPHNPGNNYNDAPSYGNNYNGNSGYGQPQNVMSAYDVDLLMESIGRKNFESGKLEVAKQALSNTYILAEDAKKLMRKFSFESTRVEFAKFVYARLYDQQNFYRVYDAFEFDSSISEVERWLAR</sequence>
<dbReference type="RefSeq" id="WP_150904401.1">
    <property type="nucleotide sequence ID" value="NZ_VTWT01000007.1"/>
</dbReference>
<feature type="signal peptide" evidence="1">
    <location>
        <begin position="1"/>
        <end position="22"/>
    </location>
</feature>
<accession>A0A5N1IP96</accession>
<keyword evidence="4" id="KW-1185">Reference proteome</keyword>
<feature type="chain" id="PRO_5024995597" evidence="1">
    <location>
        <begin position="23"/>
        <end position="274"/>
    </location>
</feature>
<feature type="domain" description="DUF4476" evidence="2">
    <location>
        <begin position="183"/>
        <end position="272"/>
    </location>
</feature>
<comment type="caution">
    <text evidence="3">The sequence shown here is derived from an EMBL/GenBank/DDBJ whole genome shotgun (WGS) entry which is preliminary data.</text>
</comment>
<reference evidence="3 4" key="1">
    <citation type="submission" date="2019-09" db="EMBL/GenBank/DDBJ databases">
        <title>Genome sequence of Adhaeribacter sp. M2.</title>
        <authorList>
            <person name="Srinivasan S."/>
        </authorList>
    </citation>
    <scope>NUCLEOTIDE SEQUENCE [LARGE SCALE GENOMIC DNA]</scope>
    <source>
        <strain evidence="3 4">M2</strain>
    </source>
</reference>